<name>A0ABT4JVX2_9GAMM</name>
<evidence type="ECO:0000256" key="5">
    <source>
        <dbReference type="ARBA" id="ARBA00047846"/>
    </source>
</evidence>
<dbReference type="Gene3D" id="1.10.10.10">
    <property type="entry name" value="Winged helix-like DNA-binding domain superfamily/Winged helix DNA-binding domain"/>
    <property type="match status" value="1"/>
</dbReference>
<keyword evidence="6" id="KW-0238">DNA-binding</keyword>
<keyword evidence="6" id="KW-0804">Transcription</keyword>
<comment type="caution">
    <text evidence="6">Lacks conserved residue(s) required for the propagation of feature annotation.</text>
</comment>
<dbReference type="InterPro" id="IPR013196">
    <property type="entry name" value="HTH_11"/>
</dbReference>
<dbReference type="Pfam" id="PF08279">
    <property type="entry name" value="HTH_11"/>
    <property type="match status" value="1"/>
</dbReference>
<dbReference type="SUPFAM" id="SSF55681">
    <property type="entry name" value="Class II aaRS and biotin synthetases"/>
    <property type="match status" value="1"/>
</dbReference>
<feature type="binding site" evidence="6">
    <location>
        <position position="180"/>
    </location>
    <ligand>
        <name>biotin</name>
        <dbReference type="ChEBI" id="CHEBI:57586"/>
    </ligand>
</feature>
<keyword evidence="6" id="KW-0805">Transcription regulation</keyword>
<feature type="binding site" evidence="6">
    <location>
        <begin position="85"/>
        <end position="87"/>
    </location>
    <ligand>
        <name>biotin</name>
        <dbReference type="ChEBI" id="CHEBI:57586"/>
    </ligand>
</feature>
<evidence type="ECO:0000313" key="8">
    <source>
        <dbReference type="EMBL" id="MCZ2722530.1"/>
    </source>
</evidence>
<organism evidence="8 9">
    <name type="scientific">Marinomonas phaeophyticola</name>
    <dbReference type="NCBI Taxonomy" id="3004091"/>
    <lineage>
        <taxon>Bacteria</taxon>
        <taxon>Pseudomonadati</taxon>
        <taxon>Pseudomonadota</taxon>
        <taxon>Gammaproteobacteria</taxon>
        <taxon>Oceanospirillales</taxon>
        <taxon>Oceanospirillaceae</taxon>
        <taxon>Marinomonas</taxon>
    </lineage>
</organism>
<dbReference type="Gene3D" id="3.30.930.10">
    <property type="entry name" value="Bira Bifunctional Protein, Domain 2"/>
    <property type="match status" value="1"/>
</dbReference>
<dbReference type="SUPFAM" id="SSF46785">
    <property type="entry name" value="Winged helix' DNA-binding domain"/>
    <property type="match status" value="1"/>
</dbReference>
<dbReference type="GO" id="GO:0004077">
    <property type="term" value="F:biotin--[biotin carboxyl-carrier protein] ligase activity"/>
    <property type="evidence" value="ECO:0007669"/>
    <property type="project" value="UniProtKB-EC"/>
</dbReference>
<comment type="caution">
    <text evidence="8">The sequence shown here is derived from an EMBL/GenBank/DDBJ whole genome shotgun (WGS) entry which is preliminary data.</text>
</comment>
<dbReference type="Pfam" id="PF03099">
    <property type="entry name" value="BPL_LplA_LipB"/>
    <property type="match status" value="1"/>
</dbReference>
<evidence type="ECO:0000259" key="7">
    <source>
        <dbReference type="PROSITE" id="PS51733"/>
    </source>
</evidence>
<evidence type="ECO:0000256" key="3">
    <source>
        <dbReference type="ARBA" id="ARBA00022840"/>
    </source>
</evidence>
<evidence type="ECO:0000256" key="6">
    <source>
        <dbReference type="HAMAP-Rule" id="MF_00978"/>
    </source>
</evidence>
<dbReference type="InterPro" id="IPR030855">
    <property type="entry name" value="Bifunct_BirA"/>
</dbReference>
<keyword evidence="1 6" id="KW-0436">Ligase</keyword>
<dbReference type="InterPro" id="IPR036388">
    <property type="entry name" value="WH-like_DNA-bd_sf"/>
</dbReference>
<comment type="function">
    <text evidence="6">Acts both as a biotin--[acetyl-CoA-carboxylase] ligase and a biotin-operon repressor. In the presence of ATP, BirA activates biotin to form the BirA-biotinyl-5'-adenylate (BirA-bio-5'-AMP or holoBirA) complex. HoloBirA can either transfer the biotinyl moiety to the biotin carboxyl carrier protein (BCCP) subunit of acetyl-CoA carboxylase, or bind to the biotin operator site and inhibit transcription of the operon.</text>
</comment>
<dbReference type="InterPro" id="IPR004143">
    <property type="entry name" value="BPL_LPL_catalytic"/>
</dbReference>
<gene>
    <name evidence="6" type="primary">birA</name>
    <name evidence="8" type="ORF">O1D97_13165</name>
</gene>
<dbReference type="SUPFAM" id="SSF50037">
    <property type="entry name" value="C-terminal domain of transcriptional repressors"/>
    <property type="match status" value="1"/>
</dbReference>
<keyword evidence="3 6" id="KW-0067">ATP-binding</keyword>
<evidence type="ECO:0000313" key="9">
    <source>
        <dbReference type="Proteomes" id="UP001149719"/>
    </source>
</evidence>
<dbReference type="InterPro" id="IPR045864">
    <property type="entry name" value="aa-tRNA-synth_II/BPL/LPL"/>
</dbReference>
<dbReference type="Gene3D" id="2.30.30.100">
    <property type="match status" value="1"/>
</dbReference>
<dbReference type="EC" id="6.3.4.15" evidence="6"/>
<feature type="domain" description="BPL/LPL catalytic" evidence="7">
    <location>
        <begin position="72"/>
        <end position="251"/>
    </location>
</feature>
<accession>A0ABT4JVX2</accession>
<feature type="DNA-binding region" description="H-T-H motif" evidence="6">
    <location>
        <begin position="16"/>
        <end position="35"/>
    </location>
</feature>
<dbReference type="PANTHER" id="PTHR12835:SF5">
    <property type="entry name" value="BIOTIN--PROTEIN LIGASE"/>
    <property type="match status" value="1"/>
</dbReference>
<feature type="binding site" evidence="6">
    <location>
        <position position="109"/>
    </location>
    <ligand>
        <name>biotin</name>
        <dbReference type="ChEBI" id="CHEBI:57586"/>
    </ligand>
</feature>
<dbReference type="Proteomes" id="UP001149719">
    <property type="component" value="Unassembled WGS sequence"/>
</dbReference>
<dbReference type="InterPro" id="IPR004408">
    <property type="entry name" value="Biotin_CoA_COase_ligase"/>
</dbReference>
<dbReference type="CDD" id="cd16442">
    <property type="entry name" value="BPL"/>
    <property type="match status" value="1"/>
</dbReference>
<dbReference type="InterPro" id="IPR008988">
    <property type="entry name" value="Transcriptional_repressor_C"/>
</dbReference>
<keyword evidence="9" id="KW-1185">Reference proteome</keyword>
<dbReference type="PROSITE" id="PS51733">
    <property type="entry name" value="BPL_LPL_CATALYTIC"/>
    <property type="match status" value="1"/>
</dbReference>
<reference evidence="8" key="1">
    <citation type="submission" date="2022-12" db="EMBL/GenBank/DDBJ databases">
        <title>Marinomonas 15G1-11 sp. nov, isolated from marine algae.</title>
        <authorList>
            <person name="Butt M."/>
            <person name="Choi D.G."/>
            <person name="Kim J.M."/>
            <person name="Lee J.K."/>
            <person name="Baek J.H."/>
            <person name="Jeon C.O."/>
        </authorList>
    </citation>
    <scope>NUCLEOTIDE SEQUENCE</scope>
    <source>
        <strain evidence="8">15G1-11</strain>
    </source>
</reference>
<dbReference type="NCBIfam" id="TIGR00121">
    <property type="entry name" value="birA_ligase"/>
    <property type="match status" value="1"/>
</dbReference>
<keyword evidence="6" id="KW-0678">Repressor</keyword>
<sequence>MRDLLLLLSDSQFHSGEELGQKLGVTRAAIWKKLKKLQSIGVLVHSVKGKGYRLPSALELLDKEKIQQTVSSNDIAIQICFETDSTNTELKRQIEQGQSLPLLVVSEKQTQGKGRRGRQWEGGVAQNVMLSFGWCFESGTGAIEGLSLAVGVAVARVLDTLGVADIGLKWPNDIHINNQKICGILLEMITDSDVCQVIIGIGLNVKMAPQEMASVDQPWTDLHSLLGRSPSRNSIVGLLVNELTAICQSFDQGKGLSELVDEWIKYDILIGTEVMLQSASKKEFGLVKGITEKGALIFDDGIEVRHIYGGEVSVRKQ</sequence>
<dbReference type="EMBL" id="JAPUBN010000018">
    <property type="protein sequence ID" value="MCZ2722530.1"/>
    <property type="molecule type" value="Genomic_DNA"/>
</dbReference>
<keyword evidence="4 6" id="KW-0092">Biotin</keyword>
<evidence type="ECO:0000256" key="4">
    <source>
        <dbReference type="ARBA" id="ARBA00023267"/>
    </source>
</evidence>
<dbReference type="InterPro" id="IPR036390">
    <property type="entry name" value="WH_DNA-bd_sf"/>
</dbReference>
<dbReference type="RefSeq" id="WP_269126224.1">
    <property type="nucleotide sequence ID" value="NZ_JAPUBN010000018.1"/>
</dbReference>
<comment type="catalytic activity">
    <reaction evidence="5 6">
        <text>biotin + L-lysyl-[protein] + ATP = N(6)-biotinyl-L-lysyl-[protein] + AMP + diphosphate + H(+)</text>
        <dbReference type="Rhea" id="RHEA:11756"/>
        <dbReference type="Rhea" id="RHEA-COMP:9752"/>
        <dbReference type="Rhea" id="RHEA-COMP:10505"/>
        <dbReference type="ChEBI" id="CHEBI:15378"/>
        <dbReference type="ChEBI" id="CHEBI:29969"/>
        <dbReference type="ChEBI" id="CHEBI:30616"/>
        <dbReference type="ChEBI" id="CHEBI:33019"/>
        <dbReference type="ChEBI" id="CHEBI:57586"/>
        <dbReference type="ChEBI" id="CHEBI:83144"/>
        <dbReference type="ChEBI" id="CHEBI:456215"/>
        <dbReference type="EC" id="6.3.4.15"/>
    </reaction>
</comment>
<comment type="similarity">
    <text evidence="6">Belongs to the biotin--protein ligase family.</text>
</comment>
<proteinExistence type="inferred from homology"/>
<protein>
    <recommendedName>
        <fullName evidence="6">Bifunctional ligase/repressor BirA</fullName>
    </recommendedName>
    <alternativeName>
        <fullName evidence="6">Biotin operon repressor</fullName>
    </alternativeName>
    <alternativeName>
        <fullName evidence="6">Biotin--[acetyl-CoA-carboxylase] ligase</fullName>
        <ecNumber evidence="6">6.3.4.15</ecNumber>
    </alternativeName>
    <alternativeName>
        <fullName evidence="6">Biotin--protein ligase</fullName>
    </alternativeName>
    <alternativeName>
        <fullName evidence="6">Biotin-[acetyl-CoA carboxylase] synthetase</fullName>
    </alternativeName>
</protein>
<dbReference type="PANTHER" id="PTHR12835">
    <property type="entry name" value="BIOTIN PROTEIN LIGASE"/>
    <property type="match status" value="1"/>
</dbReference>
<dbReference type="HAMAP" id="MF_00978">
    <property type="entry name" value="Bifunct_BirA"/>
    <property type="match status" value="1"/>
</dbReference>
<dbReference type="InterPro" id="IPR003142">
    <property type="entry name" value="BPL_C"/>
</dbReference>
<keyword evidence="2 6" id="KW-0547">Nucleotide-binding</keyword>
<dbReference type="Pfam" id="PF02237">
    <property type="entry name" value="BPL_C"/>
    <property type="match status" value="1"/>
</dbReference>
<evidence type="ECO:0000256" key="1">
    <source>
        <dbReference type="ARBA" id="ARBA00022598"/>
    </source>
</evidence>
<evidence type="ECO:0000256" key="2">
    <source>
        <dbReference type="ARBA" id="ARBA00022741"/>
    </source>
</evidence>